<dbReference type="AlphaFoldDB" id="A0A7T8H0Y5"/>
<evidence type="ECO:0000256" key="1">
    <source>
        <dbReference type="SAM" id="MobiDB-lite"/>
    </source>
</evidence>
<name>A0A7T8H0Y5_CALRO</name>
<keyword evidence="4" id="KW-1185">Reference proteome</keyword>
<dbReference type="OrthoDB" id="8197805at2759"/>
<evidence type="ECO:0000313" key="3">
    <source>
        <dbReference type="EMBL" id="QQP41302.1"/>
    </source>
</evidence>
<feature type="compositionally biased region" description="Polar residues" evidence="1">
    <location>
        <begin position="1"/>
        <end position="11"/>
    </location>
</feature>
<feature type="non-terminal residue" evidence="3">
    <location>
        <position position="299"/>
    </location>
</feature>
<proteinExistence type="predicted"/>
<dbReference type="Proteomes" id="UP000595437">
    <property type="component" value="Chromosome 10"/>
</dbReference>
<evidence type="ECO:0000256" key="2">
    <source>
        <dbReference type="SAM" id="Phobius"/>
    </source>
</evidence>
<feature type="transmembrane region" description="Helical" evidence="2">
    <location>
        <begin position="236"/>
        <end position="255"/>
    </location>
</feature>
<accession>A0A7T8H0Y5</accession>
<protein>
    <submittedName>
        <fullName evidence="3">Uncharacterized protein</fullName>
    </submittedName>
</protein>
<dbReference type="EMBL" id="CP045899">
    <property type="protein sequence ID" value="QQP41302.1"/>
    <property type="molecule type" value="Genomic_DNA"/>
</dbReference>
<feature type="non-terminal residue" evidence="3">
    <location>
        <position position="1"/>
    </location>
</feature>
<organism evidence="3 4">
    <name type="scientific">Caligus rogercresseyi</name>
    <name type="common">Sea louse</name>
    <dbReference type="NCBI Taxonomy" id="217165"/>
    <lineage>
        <taxon>Eukaryota</taxon>
        <taxon>Metazoa</taxon>
        <taxon>Ecdysozoa</taxon>
        <taxon>Arthropoda</taxon>
        <taxon>Crustacea</taxon>
        <taxon>Multicrustacea</taxon>
        <taxon>Hexanauplia</taxon>
        <taxon>Copepoda</taxon>
        <taxon>Siphonostomatoida</taxon>
        <taxon>Caligidae</taxon>
        <taxon>Caligus</taxon>
    </lineage>
</organism>
<feature type="region of interest" description="Disordered" evidence="1">
    <location>
        <begin position="1"/>
        <end position="105"/>
    </location>
</feature>
<keyword evidence="2" id="KW-1133">Transmembrane helix</keyword>
<keyword evidence="2" id="KW-0472">Membrane</keyword>
<feature type="compositionally biased region" description="Acidic residues" evidence="1">
    <location>
        <begin position="69"/>
        <end position="79"/>
    </location>
</feature>
<reference evidence="4" key="1">
    <citation type="submission" date="2021-01" db="EMBL/GenBank/DDBJ databases">
        <title>Caligus Genome Assembly.</title>
        <authorList>
            <person name="Gallardo-Escarate C."/>
        </authorList>
    </citation>
    <scope>NUCLEOTIDE SEQUENCE [LARGE SCALE GENOMIC DNA]</scope>
</reference>
<evidence type="ECO:0000313" key="4">
    <source>
        <dbReference type="Proteomes" id="UP000595437"/>
    </source>
</evidence>
<keyword evidence="2" id="KW-0812">Transmembrane</keyword>
<gene>
    <name evidence="3" type="ORF">FKW44_015625</name>
</gene>
<sequence length="299" mass="33401">STITPTESLSKIATIKEDELPPYRNHEGVTLTAAPRTAEGGEDDHYEDRDDYPPDWSIWAPSWSTPPIIEEDEEEDDEEQSKLTIEEGQDEEEGIPNVEESPRSSPRDYSWVLLYLRGKEESIKSPLKRQDFIDDLKLNLASRLSLRYEDLHLNRLDSQDGLRVNFSIISSSSPFHKEEEEHLRLLGQLVGKEPFVLHRIQKSDVSPLSPMGHIHPYSHTANSPSEPVNSDEQVELMLYLTIGGLCIFLFVLALLSGSPTSQNRKGGAGGEEDENEDWKLLLTAVNATGGSSSFTAGEG</sequence>
<feature type="compositionally biased region" description="Basic and acidic residues" evidence="1">
    <location>
        <begin position="14"/>
        <end position="27"/>
    </location>
</feature>